<dbReference type="AlphaFoldDB" id="A0AAV1LTT3"/>
<reference evidence="2 3" key="1">
    <citation type="submission" date="2023-11" db="EMBL/GenBank/DDBJ databases">
        <authorList>
            <person name="Hedman E."/>
            <person name="Englund M."/>
            <person name="Stromberg M."/>
            <person name="Nyberg Akerstrom W."/>
            <person name="Nylinder S."/>
            <person name="Jareborg N."/>
            <person name="Kallberg Y."/>
            <person name="Kronander E."/>
        </authorList>
    </citation>
    <scope>NUCLEOTIDE SEQUENCE [LARGE SCALE GENOMIC DNA]</scope>
</reference>
<keyword evidence="3" id="KW-1185">Reference proteome</keyword>
<comment type="caution">
    <text evidence="2">The sequence shown here is derived from an EMBL/GenBank/DDBJ whole genome shotgun (WGS) entry which is preliminary data.</text>
</comment>
<feature type="coiled-coil region" evidence="1">
    <location>
        <begin position="32"/>
        <end position="62"/>
    </location>
</feature>
<protein>
    <submittedName>
        <fullName evidence="2">Uncharacterized protein</fullName>
    </submittedName>
</protein>
<evidence type="ECO:0000313" key="2">
    <source>
        <dbReference type="EMBL" id="CAK1598345.1"/>
    </source>
</evidence>
<dbReference type="Proteomes" id="UP001314205">
    <property type="component" value="Unassembled WGS sequence"/>
</dbReference>
<evidence type="ECO:0000313" key="3">
    <source>
        <dbReference type="Proteomes" id="UP001314205"/>
    </source>
</evidence>
<gene>
    <name evidence="2" type="ORF">PARMNEM_LOCUS17343</name>
</gene>
<evidence type="ECO:0000256" key="1">
    <source>
        <dbReference type="SAM" id="Coils"/>
    </source>
</evidence>
<organism evidence="2 3">
    <name type="scientific">Parnassius mnemosyne</name>
    <name type="common">clouded apollo</name>
    <dbReference type="NCBI Taxonomy" id="213953"/>
    <lineage>
        <taxon>Eukaryota</taxon>
        <taxon>Metazoa</taxon>
        <taxon>Ecdysozoa</taxon>
        <taxon>Arthropoda</taxon>
        <taxon>Hexapoda</taxon>
        <taxon>Insecta</taxon>
        <taxon>Pterygota</taxon>
        <taxon>Neoptera</taxon>
        <taxon>Endopterygota</taxon>
        <taxon>Lepidoptera</taxon>
        <taxon>Glossata</taxon>
        <taxon>Ditrysia</taxon>
        <taxon>Papilionoidea</taxon>
        <taxon>Papilionidae</taxon>
        <taxon>Parnassiinae</taxon>
        <taxon>Parnassini</taxon>
        <taxon>Parnassius</taxon>
        <taxon>Driopa</taxon>
    </lineage>
</organism>
<keyword evidence="1" id="KW-0175">Coiled coil</keyword>
<sequence>MKRFLIVSFADEINKRTNAKLQKSVEFTAAKYDNILKRLVRLENAKKEERSQTQILEEKIKQLEKWIRFASVGIRNIPKNQSETKQDLANTIITIGNLIKISIQNSDIKDVFRPNSKSKNKPIIVKFRSVLVKEKFIKATKYFNKEHKDDKLNIDQLSIKCPWTPVFIS</sequence>
<dbReference type="EMBL" id="CAVLGL010000104">
    <property type="protein sequence ID" value="CAK1598345.1"/>
    <property type="molecule type" value="Genomic_DNA"/>
</dbReference>
<accession>A0AAV1LTT3</accession>
<name>A0AAV1LTT3_9NEOP</name>
<proteinExistence type="predicted"/>